<evidence type="ECO:0000256" key="1">
    <source>
        <dbReference type="ARBA" id="ARBA00010641"/>
    </source>
</evidence>
<proteinExistence type="inferred from homology"/>
<reference evidence="6 7" key="1">
    <citation type="submission" date="2024-05" db="EMBL/GenBank/DDBJ databases">
        <title>Roseateles sp. DJS-2-20 16S ribosomal RNA gene Genome sequencing and assembly.</title>
        <authorList>
            <person name="Woo H."/>
        </authorList>
    </citation>
    <scope>NUCLEOTIDE SEQUENCE [LARGE SCALE GENOMIC DNA]</scope>
    <source>
        <strain evidence="6 7">DJS-2-20</strain>
    </source>
</reference>
<dbReference type="InterPro" id="IPR013325">
    <property type="entry name" value="RNA_pol_sigma_r2"/>
</dbReference>
<dbReference type="InterPro" id="IPR039425">
    <property type="entry name" value="RNA_pol_sigma-70-like"/>
</dbReference>
<comment type="similarity">
    <text evidence="1">Belongs to the sigma-70 factor family. ECF subfamily.</text>
</comment>
<comment type="caution">
    <text evidence="6">The sequence shown here is derived from an EMBL/GenBank/DDBJ whole genome shotgun (WGS) entry which is preliminary data.</text>
</comment>
<keyword evidence="2" id="KW-0805">Transcription regulation</keyword>
<sequence>MSAPVTSPAPAATASTRPLTQLLHAWQQGDRQAFEHLLKLVYRELERMALGRLRGAETPSLAAGDLLHEALLRVSQQTPDWNDREHFFANVSLAMRSVLVDHARARQADKRGGEWQRVTYTFTAHGEDALVADLLTLDALLTELQALDPRAASVLQFTYFAGLEREELATVIGVSVPTVDRELRFARAWLAERLGRRDLAV</sequence>
<name>A0ABV0G2B6_9BURK</name>
<dbReference type="Gene3D" id="1.10.10.10">
    <property type="entry name" value="Winged helix-like DNA-binding domain superfamily/Winged helix DNA-binding domain"/>
    <property type="match status" value="1"/>
</dbReference>
<dbReference type="InterPro" id="IPR053812">
    <property type="entry name" value="HTH_Sigma70_ECF-like"/>
</dbReference>
<dbReference type="InterPro" id="IPR011517">
    <property type="entry name" value="RNA_pol_sigma70_ECF-like"/>
</dbReference>
<evidence type="ECO:0000313" key="7">
    <source>
        <dbReference type="Proteomes" id="UP001495147"/>
    </source>
</evidence>
<evidence type="ECO:0000256" key="4">
    <source>
        <dbReference type="ARBA" id="ARBA00023163"/>
    </source>
</evidence>
<dbReference type="RefSeq" id="WP_347704683.1">
    <property type="nucleotide sequence ID" value="NZ_JBDPZD010000002.1"/>
</dbReference>
<dbReference type="Proteomes" id="UP001495147">
    <property type="component" value="Unassembled WGS sequence"/>
</dbReference>
<dbReference type="InterPro" id="IPR014284">
    <property type="entry name" value="RNA_pol_sigma-70_dom"/>
</dbReference>
<keyword evidence="4" id="KW-0804">Transcription</keyword>
<evidence type="ECO:0000256" key="3">
    <source>
        <dbReference type="ARBA" id="ARBA00023082"/>
    </source>
</evidence>
<keyword evidence="3" id="KW-0731">Sigma factor</keyword>
<accession>A0ABV0G2B6</accession>
<dbReference type="PANTHER" id="PTHR43133:SF39">
    <property type="entry name" value="SIMILAR TO RNA POLYMERASE SIGMA-E FACTOR"/>
    <property type="match status" value="1"/>
</dbReference>
<dbReference type="InterPro" id="IPR036388">
    <property type="entry name" value="WH-like_DNA-bd_sf"/>
</dbReference>
<evidence type="ECO:0000313" key="6">
    <source>
        <dbReference type="EMBL" id="MEO3691874.1"/>
    </source>
</evidence>
<dbReference type="SUPFAM" id="SSF88946">
    <property type="entry name" value="Sigma2 domain of RNA polymerase sigma factors"/>
    <property type="match status" value="1"/>
</dbReference>
<evidence type="ECO:0000256" key="2">
    <source>
        <dbReference type="ARBA" id="ARBA00023015"/>
    </source>
</evidence>
<dbReference type="PANTHER" id="PTHR43133">
    <property type="entry name" value="RNA POLYMERASE ECF-TYPE SIGMA FACTO"/>
    <property type="match status" value="1"/>
</dbReference>
<dbReference type="InterPro" id="IPR013324">
    <property type="entry name" value="RNA_pol_sigma_r3/r4-like"/>
</dbReference>
<keyword evidence="7" id="KW-1185">Reference proteome</keyword>
<dbReference type="Gene3D" id="1.10.1740.10">
    <property type="match status" value="1"/>
</dbReference>
<gene>
    <name evidence="6" type="ORF">ABDJ85_10365</name>
</gene>
<evidence type="ECO:0000259" key="5">
    <source>
        <dbReference type="Pfam" id="PF07638"/>
    </source>
</evidence>
<dbReference type="EMBL" id="JBDPZD010000002">
    <property type="protein sequence ID" value="MEO3691874.1"/>
    <property type="molecule type" value="Genomic_DNA"/>
</dbReference>
<dbReference type="NCBIfam" id="TIGR02937">
    <property type="entry name" value="sigma70-ECF"/>
    <property type="match status" value="1"/>
</dbReference>
<dbReference type="NCBIfam" id="TIGR02999">
    <property type="entry name" value="Sig-70_X6"/>
    <property type="match status" value="1"/>
</dbReference>
<protein>
    <submittedName>
        <fullName evidence="6">ECF-type sigma factor</fullName>
    </submittedName>
</protein>
<organism evidence="6 7">
    <name type="scientific">Roseateles paludis</name>
    <dbReference type="NCBI Taxonomy" id="3145238"/>
    <lineage>
        <taxon>Bacteria</taxon>
        <taxon>Pseudomonadati</taxon>
        <taxon>Pseudomonadota</taxon>
        <taxon>Betaproteobacteria</taxon>
        <taxon>Burkholderiales</taxon>
        <taxon>Sphaerotilaceae</taxon>
        <taxon>Roseateles</taxon>
    </lineage>
</organism>
<feature type="domain" description="RNA polymerase sigma-70 ECF-like HTH" evidence="5">
    <location>
        <begin position="19"/>
        <end position="194"/>
    </location>
</feature>
<dbReference type="Pfam" id="PF07638">
    <property type="entry name" value="Sigma70_ECF"/>
    <property type="match status" value="1"/>
</dbReference>
<dbReference type="SUPFAM" id="SSF88659">
    <property type="entry name" value="Sigma3 and sigma4 domains of RNA polymerase sigma factors"/>
    <property type="match status" value="1"/>
</dbReference>